<dbReference type="AlphaFoldDB" id="A0A6A6QFW8"/>
<feature type="non-terminal residue" evidence="2">
    <location>
        <position position="131"/>
    </location>
</feature>
<evidence type="ECO:0000313" key="2">
    <source>
        <dbReference type="EMBL" id="KAF2490890.1"/>
    </source>
</evidence>
<accession>A0A6A6QFW8</accession>
<name>A0A6A6QFW8_9PEZI</name>
<sequence length="131" mass="14224">MMRFAAQTSPAARADAAVSLRRAVRSCCCRRRCCHRSATLPAVVSVVGWGQLSAIACISVLSFGQGPSRLTHNCQHHFILHTHRLLCFAPNSNRARCRCCPIQAPAVAESPSPRPLHRDTGALPSTTLPRL</sequence>
<keyword evidence="3" id="KW-1185">Reference proteome</keyword>
<gene>
    <name evidence="2" type="ORF">BU16DRAFT_595534</name>
</gene>
<evidence type="ECO:0000256" key="1">
    <source>
        <dbReference type="SAM" id="MobiDB-lite"/>
    </source>
</evidence>
<protein>
    <submittedName>
        <fullName evidence="2">Uncharacterized protein</fullName>
    </submittedName>
</protein>
<feature type="region of interest" description="Disordered" evidence="1">
    <location>
        <begin position="108"/>
        <end position="131"/>
    </location>
</feature>
<dbReference type="EMBL" id="MU004196">
    <property type="protein sequence ID" value="KAF2490890.1"/>
    <property type="molecule type" value="Genomic_DNA"/>
</dbReference>
<evidence type="ECO:0000313" key="3">
    <source>
        <dbReference type="Proteomes" id="UP000799750"/>
    </source>
</evidence>
<dbReference type="Proteomes" id="UP000799750">
    <property type="component" value="Unassembled WGS sequence"/>
</dbReference>
<reference evidence="2" key="1">
    <citation type="journal article" date="2020" name="Stud. Mycol.">
        <title>101 Dothideomycetes genomes: a test case for predicting lifestyles and emergence of pathogens.</title>
        <authorList>
            <person name="Haridas S."/>
            <person name="Albert R."/>
            <person name="Binder M."/>
            <person name="Bloem J."/>
            <person name="Labutti K."/>
            <person name="Salamov A."/>
            <person name="Andreopoulos B."/>
            <person name="Baker S."/>
            <person name="Barry K."/>
            <person name="Bills G."/>
            <person name="Bluhm B."/>
            <person name="Cannon C."/>
            <person name="Castanera R."/>
            <person name="Culley D."/>
            <person name="Daum C."/>
            <person name="Ezra D."/>
            <person name="Gonzalez J."/>
            <person name="Henrissat B."/>
            <person name="Kuo A."/>
            <person name="Liang C."/>
            <person name="Lipzen A."/>
            <person name="Lutzoni F."/>
            <person name="Magnuson J."/>
            <person name="Mondo S."/>
            <person name="Nolan M."/>
            <person name="Ohm R."/>
            <person name="Pangilinan J."/>
            <person name="Park H.-J."/>
            <person name="Ramirez L."/>
            <person name="Alfaro M."/>
            <person name="Sun H."/>
            <person name="Tritt A."/>
            <person name="Yoshinaga Y."/>
            <person name="Zwiers L.-H."/>
            <person name="Turgeon B."/>
            <person name="Goodwin S."/>
            <person name="Spatafora J."/>
            <person name="Crous P."/>
            <person name="Grigoriev I."/>
        </authorList>
    </citation>
    <scope>NUCLEOTIDE SEQUENCE</scope>
    <source>
        <strain evidence="2">CBS 269.34</strain>
    </source>
</reference>
<organism evidence="2 3">
    <name type="scientific">Lophium mytilinum</name>
    <dbReference type="NCBI Taxonomy" id="390894"/>
    <lineage>
        <taxon>Eukaryota</taxon>
        <taxon>Fungi</taxon>
        <taxon>Dikarya</taxon>
        <taxon>Ascomycota</taxon>
        <taxon>Pezizomycotina</taxon>
        <taxon>Dothideomycetes</taxon>
        <taxon>Pleosporomycetidae</taxon>
        <taxon>Mytilinidiales</taxon>
        <taxon>Mytilinidiaceae</taxon>
        <taxon>Lophium</taxon>
    </lineage>
</organism>
<proteinExistence type="predicted"/>